<comment type="caution">
    <text evidence="4">The sequence shown here is derived from an EMBL/GenBank/DDBJ whole genome shotgun (WGS) entry which is preliminary data.</text>
</comment>
<keyword evidence="2" id="KW-0808">Transferase</keyword>
<reference evidence="4 5" key="1">
    <citation type="journal article" date="2023" name="G3 (Bethesda)">
        <title>A chromosome-length genome assembly and annotation of blackberry (Rubus argutus, cv. 'Hillquist').</title>
        <authorList>
            <person name="Bruna T."/>
            <person name="Aryal R."/>
            <person name="Dudchenko O."/>
            <person name="Sargent D.J."/>
            <person name="Mead D."/>
            <person name="Buti M."/>
            <person name="Cavallini A."/>
            <person name="Hytonen T."/>
            <person name="Andres J."/>
            <person name="Pham M."/>
            <person name="Weisz D."/>
            <person name="Mascagni F."/>
            <person name="Usai G."/>
            <person name="Natali L."/>
            <person name="Bassil N."/>
            <person name="Fernandez G.E."/>
            <person name="Lomsadze A."/>
            <person name="Armour M."/>
            <person name="Olukolu B."/>
            <person name="Poorten T."/>
            <person name="Britton C."/>
            <person name="Davik J."/>
            <person name="Ashrafi H."/>
            <person name="Aiden E.L."/>
            <person name="Borodovsky M."/>
            <person name="Worthington M."/>
        </authorList>
    </citation>
    <scope>NUCLEOTIDE SEQUENCE [LARGE SCALE GENOMIC DNA]</scope>
    <source>
        <strain evidence="4">PI 553951</strain>
    </source>
</reference>
<proteinExistence type="predicted"/>
<evidence type="ECO:0000256" key="3">
    <source>
        <dbReference type="SAM" id="MobiDB-lite"/>
    </source>
</evidence>
<organism evidence="4 5">
    <name type="scientific">Rubus argutus</name>
    <name type="common">Southern blackberry</name>
    <dbReference type="NCBI Taxonomy" id="59490"/>
    <lineage>
        <taxon>Eukaryota</taxon>
        <taxon>Viridiplantae</taxon>
        <taxon>Streptophyta</taxon>
        <taxon>Embryophyta</taxon>
        <taxon>Tracheophyta</taxon>
        <taxon>Spermatophyta</taxon>
        <taxon>Magnoliopsida</taxon>
        <taxon>eudicotyledons</taxon>
        <taxon>Gunneridae</taxon>
        <taxon>Pentapetalae</taxon>
        <taxon>rosids</taxon>
        <taxon>fabids</taxon>
        <taxon>Rosales</taxon>
        <taxon>Rosaceae</taxon>
        <taxon>Rosoideae</taxon>
        <taxon>Rosoideae incertae sedis</taxon>
        <taxon>Rubus</taxon>
    </lineage>
</organism>
<dbReference type="FunFam" id="3.40.50.2000:FF:000010">
    <property type="entry name" value="Alpha,alpha-trehalose-phosphate synthase"/>
    <property type="match status" value="1"/>
</dbReference>
<evidence type="ECO:0000313" key="5">
    <source>
        <dbReference type="Proteomes" id="UP001457282"/>
    </source>
</evidence>
<dbReference type="Proteomes" id="UP001457282">
    <property type="component" value="Unassembled WGS sequence"/>
</dbReference>
<keyword evidence="1" id="KW-0328">Glycosyltransferase</keyword>
<dbReference type="GO" id="GO:0005992">
    <property type="term" value="P:trehalose biosynthetic process"/>
    <property type="evidence" value="ECO:0007669"/>
    <property type="project" value="InterPro"/>
</dbReference>
<dbReference type="CDD" id="cd03788">
    <property type="entry name" value="GT20_TPS"/>
    <property type="match status" value="1"/>
</dbReference>
<dbReference type="Gene3D" id="3.40.50.2000">
    <property type="entry name" value="Glycogen Phosphorylase B"/>
    <property type="match status" value="2"/>
</dbReference>
<dbReference type="GO" id="GO:0004805">
    <property type="term" value="F:trehalose-phosphatase activity"/>
    <property type="evidence" value="ECO:0007669"/>
    <property type="project" value="TreeGrafter"/>
</dbReference>
<dbReference type="SUPFAM" id="SSF53756">
    <property type="entry name" value="UDP-Glycosyltransferase/glycogen phosphorylase"/>
    <property type="match status" value="1"/>
</dbReference>
<gene>
    <name evidence="4" type="ORF">M0R45_031264</name>
</gene>
<evidence type="ECO:0008006" key="6">
    <source>
        <dbReference type="Google" id="ProtNLM"/>
    </source>
</evidence>
<dbReference type="PANTHER" id="PTHR10788">
    <property type="entry name" value="TREHALOSE-6-PHOSPHATE SYNTHASE"/>
    <property type="match status" value="1"/>
</dbReference>
<sequence length="494" mass="56551">MHTLQSFHFATAHASDVKPAPISHSLLLFPPRVASSAGSLAVNPGQHSTSAPDYSPQPEAFDALRISGTSLQWRGEGKLPRVSTAPGNLSDLDDDQTRSVSSDQPSSITSDRVIIVANQLPLKAKRREDNTGWNFSWNEDSLLLQLKDGLPDDMEVLYVGSLRVHVDPIDQEDVSHVLLDEFKCVPTFLPPDILAKFYDGFCKKHLWPLFHYMMPFSAEQGGRFDRSLWEAYISANKLFFQRVVELINPDEDYIWIHDYHLMVLPTFLRRRFSRVRMGFFFTAHFPHLRSIELFLRMLGLVYQSKRGYLGLEYYGRTIRIKIMPVGVHMGWIESVMKVADEDCTMRELKQKFEGKTMLLGVDDMDIFKGISLKLLAMEQMLKQHPNWQGKAVLVQIVNPARGKGIDLKEIQEEIQENCRRINEEFGKPGYEPIIIIDKPVSISERVSYYRIAECVVVTAVRDGMNLIPYEYVVCRQGYLVPNHVQTLMAQRRAC</sequence>
<keyword evidence="5" id="KW-1185">Reference proteome</keyword>
<accession>A0AAW1WFC7</accession>
<feature type="region of interest" description="Disordered" evidence="3">
    <location>
        <begin position="75"/>
        <end position="106"/>
    </location>
</feature>
<evidence type="ECO:0000256" key="2">
    <source>
        <dbReference type="ARBA" id="ARBA00022679"/>
    </source>
</evidence>
<dbReference type="AlphaFoldDB" id="A0AAW1WFC7"/>
<dbReference type="Pfam" id="PF00982">
    <property type="entry name" value="Glyco_transf_20"/>
    <property type="match status" value="2"/>
</dbReference>
<evidence type="ECO:0000313" key="4">
    <source>
        <dbReference type="EMBL" id="KAK9922818.1"/>
    </source>
</evidence>
<name>A0AAW1WFC7_RUBAR</name>
<dbReference type="GO" id="GO:0016757">
    <property type="term" value="F:glycosyltransferase activity"/>
    <property type="evidence" value="ECO:0007669"/>
    <property type="project" value="UniProtKB-KW"/>
</dbReference>
<dbReference type="InterPro" id="IPR001830">
    <property type="entry name" value="Glyco_trans_20"/>
</dbReference>
<dbReference type="EMBL" id="JBEDUW010000006">
    <property type="protein sequence ID" value="KAK9922818.1"/>
    <property type="molecule type" value="Genomic_DNA"/>
</dbReference>
<evidence type="ECO:0000256" key="1">
    <source>
        <dbReference type="ARBA" id="ARBA00022676"/>
    </source>
</evidence>
<feature type="region of interest" description="Disordered" evidence="3">
    <location>
        <begin position="38"/>
        <end position="59"/>
    </location>
</feature>
<dbReference type="PANTHER" id="PTHR10788:SF116">
    <property type="entry name" value="ALPHA,ALPHA-TREHALOSE-PHOSPHATE SYNTHASE [UDP-FORMING] 7-RELATED"/>
    <property type="match status" value="1"/>
</dbReference>
<dbReference type="GO" id="GO:0005829">
    <property type="term" value="C:cytosol"/>
    <property type="evidence" value="ECO:0007669"/>
    <property type="project" value="TreeGrafter"/>
</dbReference>
<protein>
    <recommendedName>
        <fullName evidence="6">Alpha,alpha-trehalose-phosphate synthase [UDP-forming] 7</fullName>
    </recommendedName>
</protein>